<feature type="compositionally biased region" description="Basic and acidic residues" evidence="1">
    <location>
        <begin position="29"/>
        <end position="44"/>
    </location>
</feature>
<dbReference type="Proteomes" id="UP000235392">
    <property type="component" value="Unassembled WGS sequence"/>
</dbReference>
<proteinExistence type="predicted"/>
<organism evidence="2 3">
    <name type="scientific">Puccinia coronata f. sp. avenae</name>
    <dbReference type="NCBI Taxonomy" id="200324"/>
    <lineage>
        <taxon>Eukaryota</taxon>
        <taxon>Fungi</taxon>
        <taxon>Dikarya</taxon>
        <taxon>Basidiomycota</taxon>
        <taxon>Pucciniomycotina</taxon>
        <taxon>Pucciniomycetes</taxon>
        <taxon>Pucciniales</taxon>
        <taxon>Pucciniaceae</taxon>
        <taxon>Puccinia</taxon>
    </lineage>
</organism>
<feature type="region of interest" description="Disordered" evidence="1">
    <location>
        <begin position="1"/>
        <end position="64"/>
    </location>
</feature>
<protein>
    <submittedName>
        <fullName evidence="2">Uncharacterized protein</fullName>
    </submittedName>
</protein>
<evidence type="ECO:0000313" key="3">
    <source>
        <dbReference type="Proteomes" id="UP000235392"/>
    </source>
</evidence>
<reference evidence="2 3" key="1">
    <citation type="submission" date="2017-11" db="EMBL/GenBank/DDBJ databases">
        <title>De novo assembly and phasing of dikaryotic genomes from two isolates of Puccinia coronata f. sp. avenae, the causal agent of oat crown rust.</title>
        <authorList>
            <person name="Miller M.E."/>
            <person name="Zhang Y."/>
            <person name="Omidvar V."/>
            <person name="Sperschneider J."/>
            <person name="Schwessinger B."/>
            <person name="Raley C."/>
            <person name="Palmer J.M."/>
            <person name="Garnica D."/>
            <person name="Upadhyaya N."/>
            <person name="Rathjen J."/>
            <person name="Taylor J.M."/>
            <person name="Park R.F."/>
            <person name="Dodds P.N."/>
            <person name="Hirsch C.D."/>
            <person name="Kianian S.F."/>
            <person name="Figueroa M."/>
        </authorList>
    </citation>
    <scope>NUCLEOTIDE SEQUENCE [LARGE SCALE GENOMIC DNA]</scope>
    <source>
        <strain evidence="2">12SD80</strain>
    </source>
</reference>
<dbReference type="EMBL" id="PGCI01000243">
    <property type="protein sequence ID" value="PLW32430.1"/>
    <property type="molecule type" value="Genomic_DNA"/>
</dbReference>
<dbReference type="AlphaFoldDB" id="A0A2N5U3Y3"/>
<feature type="compositionally biased region" description="Polar residues" evidence="1">
    <location>
        <begin position="1"/>
        <end position="16"/>
    </location>
</feature>
<accession>A0A2N5U3Y3</accession>
<name>A0A2N5U3Y3_9BASI</name>
<comment type="caution">
    <text evidence="2">The sequence shown here is derived from an EMBL/GenBank/DDBJ whole genome shotgun (WGS) entry which is preliminary data.</text>
</comment>
<evidence type="ECO:0000313" key="2">
    <source>
        <dbReference type="EMBL" id="PLW32430.1"/>
    </source>
</evidence>
<evidence type="ECO:0000256" key="1">
    <source>
        <dbReference type="SAM" id="MobiDB-lite"/>
    </source>
</evidence>
<gene>
    <name evidence="2" type="ORF">PCASD_17538</name>
</gene>
<sequence length="264" mass="28624">MASSKPANETTKTDNPNHCLPGSSGPKRLLSDIRTKSKLLKLDEPMYGSNQPPRPPSVSQSPIDVPAGATRILSKTCDESTPRVPARNFSPLMKTTQNETVANAIHKLVTFLQTQSADAINREAQHQQASSEATSEISRAIKGLASQLEEGGELARAVKGLTSHLKQAGELARAIDNLTSHLEQAAQRGLLENAVQPPTSSIQQAVELYEEVHAREATAWDVRAAFTVLRNNLDALIFTSIKDKALQSLWLKFQIDELVGSASE</sequence>